<dbReference type="AlphaFoldDB" id="A0A7X5R070"/>
<evidence type="ECO:0000313" key="2">
    <source>
        <dbReference type="Proteomes" id="UP000541033"/>
    </source>
</evidence>
<accession>A0A7X5R070</accession>
<evidence type="ECO:0000313" key="1">
    <source>
        <dbReference type="EMBL" id="NIH53209.1"/>
    </source>
</evidence>
<protein>
    <submittedName>
        <fullName evidence="1">Uncharacterized protein</fullName>
    </submittedName>
</protein>
<proteinExistence type="predicted"/>
<dbReference type="EMBL" id="JAAMOX010000001">
    <property type="protein sequence ID" value="NIH53209.1"/>
    <property type="molecule type" value="Genomic_DNA"/>
</dbReference>
<name>A0A7X5R070_9MICO</name>
<comment type="caution">
    <text evidence="1">The sequence shown here is derived from an EMBL/GenBank/DDBJ whole genome shotgun (WGS) entry which is preliminary data.</text>
</comment>
<keyword evidence="2" id="KW-1185">Reference proteome</keyword>
<sequence>MWICDHSVLSWRICADVLGNRRGLRIAARALVEHAAQSDCYQRKGMPQARRVPPNRPKIDVLGRFEGTRHVARVVNRAGTQMKLQGM</sequence>
<dbReference type="Proteomes" id="UP000541033">
    <property type="component" value="Unassembled WGS sequence"/>
</dbReference>
<reference evidence="1 2" key="1">
    <citation type="submission" date="2020-02" db="EMBL/GenBank/DDBJ databases">
        <title>Sequencing the genomes of 1000 actinobacteria strains.</title>
        <authorList>
            <person name="Klenk H.-P."/>
        </authorList>
    </citation>
    <scope>NUCLEOTIDE SEQUENCE [LARGE SCALE GENOMIC DNA]</scope>
    <source>
        <strain evidence="1 2">DSM 27960</strain>
    </source>
</reference>
<organism evidence="1 2">
    <name type="scientific">Lysinibacter cavernae</name>
    <dbReference type="NCBI Taxonomy" id="1640652"/>
    <lineage>
        <taxon>Bacteria</taxon>
        <taxon>Bacillati</taxon>
        <taxon>Actinomycetota</taxon>
        <taxon>Actinomycetes</taxon>
        <taxon>Micrococcales</taxon>
        <taxon>Microbacteriaceae</taxon>
        <taxon>Lysinibacter</taxon>
    </lineage>
</organism>
<gene>
    <name evidence="1" type="ORF">FHX76_001077</name>
</gene>